<dbReference type="RefSeq" id="WP_032123598.1">
    <property type="nucleotide sequence ID" value="NZ_JAHLQL010000003.1"/>
</dbReference>
<sequence length="98" mass="11050">MENKKDTKIEDKKSNLILDSRKRLSLTGVIEVFSFNEENIALNTSMGVLNIKGKNLKMNKLDVQNGEVAIIGTIDSFVYSTSDAKQVNKESIIKRLFK</sequence>
<dbReference type="Gene3D" id="2.60.40.2000">
    <property type="match status" value="1"/>
</dbReference>
<name>A0ABS6F0S2_9CLOT</name>
<dbReference type="InterPro" id="IPR038705">
    <property type="entry name" value="YabP_sf"/>
</dbReference>
<proteinExistence type="predicted"/>
<dbReference type="InterPro" id="IPR022476">
    <property type="entry name" value="Spore_YabP/YqfC"/>
</dbReference>
<evidence type="ECO:0000313" key="2">
    <source>
        <dbReference type="Proteomes" id="UP000736583"/>
    </source>
</evidence>
<gene>
    <name evidence="1" type="primary">yabP</name>
    <name evidence="1" type="ORF">KQI89_10025</name>
</gene>
<comment type="caution">
    <text evidence="1">The sequence shown here is derived from an EMBL/GenBank/DDBJ whole genome shotgun (WGS) entry which is preliminary data.</text>
</comment>
<dbReference type="PIRSF" id="PIRSF011576">
    <property type="entry name" value="YabP"/>
    <property type="match status" value="1"/>
</dbReference>
<evidence type="ECO:0000313" key="1">
    <source>
        <dbReference type="EMBL" id="MBU5592096.1"/>
    </source>
</evidence>
<dbReference type="InterPro" id="IPR012504">
    <property type="entry name" value="Spore_YabP"/>
</dbReference>
<dbReference type="NCBIfam" id="TIGR02892">
    <property type="entry name" value="spore_yabP"/>
    <property type="match status" value="1"/>
</dbReference>
<dbReference type="Proteomes" id="UP000736583">
    <property type="component" value="Unassembled WGS sequence"/>
</dbReference>
<organism evidence="1 2">
    <name type="scientific">Clostridium simiarum</name>
    <dbReference type="NCBI Taxonomy" id="2841506"/>
    <lineage>
        <taxon>Bacteria</taxon>
        <taxon>Bacillati</taxon>
        <taxon>Bacillota</taxon>
        <taxon>Clostridia</taxon>
        <taxon>Eubacteriales</taxon>
        <taxon>Clostridiaceae</taxon>
        <taxon>Clostridium</taxon>
    </lineage>
</organism>
<accession>A0ABS6F0S2</accession>
<dbReference type="EMBL" id="JAHLQL010000003">
    <property type="protein sequence ID" value="MBU5592096.1"/>
    <property type="molecule type" value="Genomic_DNA"/>
</dbReference>
<keyword evidence="2" id="KW-1185">Reference proteome</keyword>
<protein>
    <submittedName>
        <fullName evidence="1">Sporulation protein YabP</fullName>
    </submittedName>
</protein>
<dbReference type="Pfam" id="PF07873">
    <property type="entry name" value="YabP"/>
    <property type="match status" value="1"/>
</dbReference>
<reference evidence="1 2" key="1">
    <citation type="submission" date="2021-06" db="EMBL/GenBank/DDBJ databases">
        <authorList>
            <person name="Sun Q."/>
            <person name="Li D."/>
        </authorList>
    </citation>
    <scope>NUCLEOTIDE SEQUENCE [LARGE SCALE GENOMIC DNA]</scope>
    <source>
        <strain evidence="1 2">MSJ-4</strain>
    </source>
</reference>